<feature type="domain" description="DUF2229" evidence="1">
    <location>
        <begin position="15"/>
        <end position="78"/>
    </location>
</feature>
<dbReference type="PANTHER" id="PTHR32329:SF2">
    <property type="entry name" value="BIFUNCTIONAL PROTEIN [INCLUDES 2-HYDROXYACYL-COA DEHYDRATASE (N-TER) AND ITS ACTIVATOR DOMAIN (C_TERM)"/>
    <property type="match status" value="1"/>
</dbReference>
<protein>
    <recommendedName>
        <fullName evidence="1">DUF2229 domain-containing protein</fullName>
    </recommendedName>
</protein>
<evidence type="ECO:0000313" key="2">
    <source>
        <dbReference type="EMBL" id="HGE75099.1"/>
    </source>
</evidence>
<proteinExistence type="predicted"/>
<name>A0A7V3REC5_9BACT</name>
<dbReference type="Gene3D" id="3.40.50.11900">
    <property type="match status" value="1"/>
</dbReference>
<dbReference type="Pfam" id="PF09989">
    <property type="entry name" value="DUF2229"/>
    <property type="match status" value="1"/>
</dbReference>
<organism evidence="2">
    <name type="scientific">Mesoaciditoga lauensis</name>
    <dbReference type="NCBI Taxonomy" id="1495039"/>
    <lineage>
        <taxon>Bacteria</taxon>
        <taxon>Thermotogati</taxon>
        <taxon>Thermotogota</taxon>
        <taxon>Thermotogae</taxon>
        <taxon>Mesoaciditogales</taxon>
        <taxon>Mesoaciditogaceae</taxon>
        <taxon>Mesoaciditoga</taxon>
    </lineage>
</organism>
<comment type="caution">
    <text evidence="2">The sequence shown here is derived from an EMBL/GenBank/DDBJ whole genome shotgun (WGS) entry which is preliminary data.</text>
</comment>
<evidence type="ECO:0000259" key="1">
    <source>
        <dbReference type="Pfam" id="PF09989"/>
    </source>
</evidence>
<dbReference type="InterPro" id="IPR051805">
    <property type="entry name" value="Dehydratase_Activator_Redct"/>
</dbReference>
<dbReference type="AlphaFoldDB" id="A0A7V3REC5"/>
<dbReference type="PANTHER" id="PTHR32329">
    <property type="entry name" value="BIFUNCTIONAL PROTEIN [INCLUDES 2-HYDROXYACYL-COA DEHYDRATASE (N-TER) AND ITS ACTIVATOR DOMAIN (C_TERM)-RELATED"/>
    <property type="match status" value="1"/>
</dbReference>
<dbReference type="InterPro" id="IPR018709">
    <property type="entry name" value="CoA_activase_DUF2229"/>
</dbReference>
<accession>A0A7V3REC5</accession>
<reference evidence="2" key="1">
    <citation type="journal article" date="2020" name="mSystems">
        <title>Genome- and Community-Level Interaction Insights into Carbon Utilization and Element Cycling Functions of Hydrothermarchaeota in Hydrothermal Sediment.</title>
        <authorList>
            <person name="Zhou Z."/>
            <person name="Liu Y."/>
            <person name="Xu W."/>
            <person name="Pan J."/>
            <person name="Luo Z.H."/>
            <person name="Li M."/>
        </authorList>
    </citation>
    <scope>NUCLEOTIDE SEQUENCE [LARGE SCALE GENOMIC DNA]</scope>
    <source>
        <strain evidence="2">SpSt-966</strain>
    </source>
</reference>
<gene>
    <name evidence="2" type="ORF">ENX73_03115</name>
</gene>
<dbReference type="EMBL" id="DTPE01000127">
    <property type="protein sequence ID" value="HGE75099.1"/>
    <property type="molecule type" value="Genomic_DNA"/>
</dbReference>
<sequence length="387" mass="44422">MDLSHRKITYTVPRMGYTYAAFESFFKILGYDVIIPEPTNTETLKAGVSNSPEYMCFPFKILLGQFERVLEKNPDRYFKIISLESYGPCRFGYYSPLYYKILKDKGFTNFEIVNVEGIYPPIYKGIPRFIVKLIKLTGWHAPWTSIKAFVIAGWKVYATEQLEQKLFYMIPREKVSGSTEKIFNRAIESIRNAPNKVKSIKKILNDELKNMENNSHVDRDDLPKIGLVGEAYILMDYSNNLDIEKKLAYMGVDVDRSLRVTNWTLDRILRPKSHKAHMLEVNKGYLNFFIGGDGQESIMNTILYKKAGYDGVIQAQPFGCLPETAAKEILSRVSADYDIPVLSLAFDEQTGEAGFVTRLEAFVDLIKSRRQKENDKDKKVHISTSVN</sequence>